<sequence>MQVVNPSLSQFSGTAFPLAAGGFNRDFGVKVQIGDDESSKQLEMEEKEEEEEEEFSFDCLNPDGSPISADDVFLNGKIRPVYPFSNEDLVFANGNGSVSKPEDCEMSVRPPLKKVFVEGSPETTSSSETTGPYGRIVEKTLPDTCKKSNSTGFSKLWRFKDFMIRSNSDGKDAFVFFNHMTSSTGTSSVKAEKKSEKPMATTKQKSTKTTSAHEKLYVKNRAITEGEKRRSFLPYKQFGFFTNVNKLSRNLHPF</sequence>
<protein>
    <submittedName>
        <fullName evidence="2">Uncharacterized protein</fullName>
    </submittedName>
</protein>
<accession>A0A9D3UHI2</accession>
<organism evidence="2 3">
    <name type="scientific">Gossypium stocksii</name>
    <dbReference type="NCBI Taxonomy" id="47602"/>
    <lineage>
        <taxon>Eukaryota</taxon>
        <taxon>Viridiplantae</taxon>
        <taxon>Streptophyta</taxon>
        <taxon>Embryophyta</taxon>
        <taxon>Tracheophyta</taxon>
        <taxon>Spermatophyta</taxon>
        <taxon>Magnoliopsida</taxon>
        <taxon>eudicotyledons</taxon>
        <taxon>Gunneridae</taxon>
        <taxon>Pentapetalae</taxon>
        <taxon>rosids</taxon>
        <taxon>malvids</taxon>
        <taxon>Malvales</taxon>
        <taxon>Malvaceae</taxon>
        <taxon>Malvoideae</taxon>
        <taxon>Gossypium</taxon>
    </lineage>
</organism>
<dbReference type="Proteomes" id="UP000828251">
    <property type="component" value="Unassembled WGS sequence"/>
</dbReference>
<evidence type="ECO:0000313" key="3">
    <source>
        <dbReference type="Proteomes" id="UP000828251"/>
    </source>
</evidence>
<feature type="region of interest" description="Disordered" evidence="1">
    <location>
        <begin position="35"/>
        <end position="54"/>
    </location>
</feature>
<evidence type="ECO:0000256" key="1">
    <source>
        <dbReference type="SAM" id="MobiDB-lite"/>
    </source>
</evidence>
<reference evidence="2 3" key="1">
    <citation type="journal article" date="2021" name="Plant Biotechnol. J.">
        <title>Multi-omics assisted identification of the key and species-specific regulatory components of drought-tolerant mechanisms in Gossypium stocksii.</title>
        <authorList>
            <person name="Yu D."/>
            <person name="Ke L."/>
            <person name="Zhang D."/>
            <person name="Wu Y."/>
            <person name="Sun Y."/>
            <person name="Mei J."/>
            <person name="Sun J."/>
            <person name="Sun Y."/>
        </authorList>
    </citation>
    <scope>NUCLEOTIDE SEQUENCE [LARGE SCALE GENOMIC DNA]</scope>
    <source>
        <strain evidence="3">cv. E1</strain>
        <tissue evidence="2">Leaf</tissue>
    </source>
</reference>
<name>A0A9D3UHI2_9ROSI</name>
<gene>
    <name evidence="2" type="ORF">J1N35_042342</name>
</gene>
<dbReference type="EMBL" id="JAIQCV010000012">
    <property type="protein sequence ID" value="KAH1040599.1"/>
    <property type="molecule type" value="Genomic_DNA"/>
</dbReference>
<feature type="compositionally biased region" description="Acidic residues" evidence="1">
    <location>
        <begin position="45"/>
        <end position="54"/>
    </location>
</feature>
<evidence type="ECO:0000313" key="2">
    <source>
        <dbReference type="EMBL" id="KAH1040599.1"/>
    </source>
</evidence>
<dbReference type="PANTHER" id="PTHR33095">
    <property type="entry name" value="OS07G0619500 PROTEIN"/>
    <property type="match status" value="1"/>
</dbReference>
<dbReference type="PANTHER" id="PTHR33095:SF114">
    <property type="entry name" value="DUF1645 FAMILY PROTEIN"/>
    <property type="match status" value="1"/>
</dbReference>
<comment type="caution">
    <text evidence="2">The sequence shown here is derived from an EMBL/GenBank/DDBJ whole genome shotgun (WGS) entry which is preliminary data.</text>
</comment>
<dbReference type="InterPro" id="IPR012442">
    <property type="entry name" value="DUF1645_plant"/>
</dbReference>
<feature type="region of interest" description="Disordered" evidence="1">
    <location>
        <begin position="185"/>
        <end position="211"/>
    </location>
</feature>
<feature type="compositionally biased region" description="Low complexity" evidence="1">
    <location>
        <begin position="201"/>
        <end position="210"/>
    </location>
</feature>
<dbReference type="AlphaFoldDB" id="A0A9D3UHI2"/>
<keyword evidence="3" id="KW-1185">Reference proteome</keyword>
<dbReference type="OrthoDB" id="1933664at2759"/>
<proteinExistence type="predicted"/>
<dbReference type="Pfam" id="PF07816">
    <property type="entry name" value="DUF1645"/>
    <property type="match status" value="1"/>
</dbReference>